<organism evidence="2 3">
    <name type="scientific">Mobilisporobacter senegalensis</name>
    <dbReference type="NCBI Taxonomy" id="1329262"/>
    <lineage>
        <taxon>Bacteria</taxon>
        <taxon>Bacillati</taxon>
        <taxon>Bacillota</taxon>
        <taxon>Clostridia</taxon>
        <taxon>Lachnospirales</taxon>
        <taxon>Lachnospiraceae</taxon>
        <taxon>Mobilisporobacter</taxon>
    </lineage>
</organism>
<evidence type="ECO:0000256" key="1">
    <source>
        <dbReference type="SAM" id="Phobius"/>
    </source>
</evidence>
<dbReference type="EMBL" id="RJVG01000014">
    <property type="protein sequence ID" value="ROR23453.1"/>
    <property type="molecule type" value="Genomic_DNA"/>
</dbReference>
<gene>
    <name evidence="2" type="ORF">EDD66_11460</name>
</gene>
<proteinExistence type="predicted"/>
<dbReference type="RefSeq" id="WP_330511428.1">
    <property type="nucleotide sequence ID" value="NZ_RJVG01000014.1"/>
</dbReference>
<reference evidence="2 3" key="1">
    <citation type="submission" date="2018-11" db="EMBL/GenBank/DDBJ databases">
        <title>Genomic Encyclopedia of Type Strains, Phase IV (KMG-IV): sequencing the most valuable type-strain genomes for metagenomic binning, comparative biology and taxonomic classification.</title>
        <authorList>
            <person name="Goeker M."/>
        </authorList>
    </citation>
    <scope>NUCLEOTIDE SEQUENCE [LARGE SCALE GENOMIC DNA]</scope>
    <source>
        <strain evidence="2 3">DSM 26537</strain>
    </source>
</reference>
<comment type="caution">
    <text evidence="2">The sequence shown here is derived from an EMBL/GenBank/DDBJ whole genome shotgun (WGS) entry which is preliminary data.</text>
</comment>
<keyword evidence="1" id="KW-0472">Membrane</keyword>
<evidence type="ECO:0008006" key="4">
    <source>
        <dbReference type="Google" id="ProtNLM"/>
    </source>
</evidence>
<protein>
    <recommendedName>
        <fullName evidence="4">FMN-binding protein</fullName>
    </recommendedName>
</protein>
<keyword evidence="1" id="KW-0812">Transmembrane</keyword>
<dbReference type="Proteomes" id="UP000273083">
    <property type="component" value="Unassembled WGS sequence"/>
</dbReference>
<dbReference type="AlphaFoldDB" id="A0A3N1X9P1"/>
<evidence type="ECO:0000313" key="2">
    <source>
        <dbReference type="EMBL" id="ROR23453.1"/>
    </source>
</evidence>
<feature type="transmembrane region" description="Helical" evidence="1">
    <location>
        <begin position="14"/>
        <end position="36"/>
    </location>
</feature>
<keyword evidence="1" id="KW-1133">Transmembrane helix</keyword>
<keyword evidence="3" id="KW-1185">Reference proteome</keyword>
<evidence type="ECO:0000313" key="3">
    <source>
        <dbReference type="Proteomes" id="UP000273083"/>
    </source>
</evidence>
<sequence length="146" mass="16232">MSKTRIVIIQLKEIIYTAIFVGLGILLILLLVFMFAPDKDDSASLDAEKQYTAGVYTSMVTLNDTALNVEVVVDEDNINSLRIVNIDESITTMYPLLEPSLEKIAKQLYSGVDINDIELSEDSKYTQTLLLDAVKATLNKAVVEQE</sequence>
<name>A0A3N1X9P1_9FIRM</name>
<accession>A0A3N1X9P1</accession>